<dbReference type="PATRIC" id="fig|1462.6.peg.1395"/>
<proteinExistence type="predicted"/>
<keyword evidence="1" id="KW-0812">Transmembrane</keyword>
<feature type="transmembrane region" description="Helical" evidence="1">
    <location>
        <begin position="48"/>
        <end position="68"/>
    </location>
</feature>
<dbReference type="AlphaFoldDB" id="A0A0D8BP36"/>
<evidence type="ECO:0000313" key="2">
    <source>
        <dbReference type="EMBL" id="KJE25973.1"/>
    </source>
</evidence>
<comment type="caution">
    <text evidence="2">The sequence shown here is derived from an EMBL/GenBank/DDBJ whole genome shotgun (WGS) entry which is preliminary data.</text>
</comment>
<accession>A0A0D8BP36</accession>
<keyword evidence="1" id="KW-0472">Membrane</keyword>
<dbReference type="RefSeq" id="WP_044731297.1">
    <property type="nucleotide sequence ID" value="NZ_JYBP01000003.1"/>
</dbReference>
<reference evidence="2 3" key="1">
    <citation type="submission" date="2015-01" db="EMBL/GenBank/DDBJ databases">
        <authorList>
            <person name="Filippidou S."/>
            <person name="Jeanneret N."/>
            <person name="Russel-Delif L."/>
            <person name="Junier T."/>
            <person name="Wunderlin T."/>
            <person name="Molina V."/>
            <person name="Johnson S.L."/>
            <person name="Davenport K.W."/>
            <person name="Chain P.S."/>
            <person name="Dorador C."/>
            <person name="Junier P."/>
        </authorList>
    </citation>
    <scope>NUCLEOTIDE SEQUENCE [LARGE SCALE GENOMIC DNA]</scope>
    <source>
        <strain evidence="2 3">Et7/4</strain>
    </source>
</reference>
<dbReference type="Proteomes" id="UP000032522">
    <property type="component" value="Unassembled WGS sequence"/>
</dbReference>
<dbReference type="InterPro" id="IPR058725">
    <property type="entry name" value="YczF"/>
</dbReference>
<dbReference type="Pfam" id="PF26310">
    <property type="entry name" value="YczF"/>
    <property type="match status" value="1"/>
</dbReference>
<protein>
    <submittedName>
        <fullName evidence="2">Putative membrane protein</fullName>
    </submittedName>
</protein>
<gene>
    <name evidence="2" type="ORF">LG52_1205</name>
</gene>
<name>A0A0D8BP36_GEOKU</name>
<keyword evidence="1" id="KW-1133">Transmembrane helix</keyword>
<organism evidence="2 3">
    <name type="scientific">Geobacillus kaustophilus</name>
    <dbReference type="NCBI Taxonomy" id="1462"/>
    <lineage>
        <taxon>Bacteria</taxon>
        <taxon>Bacillati</taxon>
        <taxon>Bacillota</taxon>
        <taxon>Bacilli</taxon>
        <taxon>Bacillales</taxon>
        <taxon>Anoxybacillaceae</taxon>
        <taxon>Geobacillus</taxon>
        <taxon>Geobacillus thermoleovorans group</taxon>
    </lineage>
</organism>
<dbReference type="OrthoDB" id="2889637at2"/>
<dbReference type="EMBL" id="JYBP01000003">
    <property type="protein sequence ID" value="KJE25973.1"/>
    <property type="molecule type" value="Genomic_DNA"/>
</dbReference>
<evidence type="ECO:0000256" key="1">
    <source>
        <dbReference type="SAM" id="Phobius"/>
    </source>
</evidence>
<sequence>MNVIFLSLTFALLLITTAVGMDWLMGLTLYQSFHNVINPFRVMETPEMFILFLFLLFWALDLLAVWLWRRKKTAS</sequence>
<evidence type="ECO:0000313" key="3">
    <source>
        <dbReference type="Proteomes" id="UP000032522"/>
    </source>
</evidence>